<feature type="non-terminal residue" evidence="2">
    <location>
        <position position="1"/>
    </location>
</feature>
<sequence>PTLGAGAAAAEAAVSGAEGPEGAAGPGKSEAPSGSGPGGLVGGGAREGAQAILPASAAAGAACLRAATIHLGQGQQQLRLQRQGQRGQKGQQGQGSQKPRQAQGQGGWWAVVDGGSSQGSGLVPGTLSPRDALSLVHTLPALDCPPPSQLLALCALDQPSPSPPPSTTQHADQAPTEPQPLPSPTPHQLSAPKPGATTPRPVPRGRVGARRGRHAAQQRGGHDRGTERGLGCSWEPSPLLPAPQDWVENGEDGQAAGPRKPRVGCSSGGVVGSVKLARCTAVAGGKGPRGR</sequence>
<name>A0A6A0AJJ4_HAELA</name>
<comment type="caution">
    <text evidence="2">The sequence shown here is derived from an EMBL/GenBank/DDBJ whole genome shotgun (WGS) entry which is preliminary data.</text>
</comment>
<protein>
    <submittedName>
        <fullName evidence="2">Uncharacterized protein</fullName>
    </submittedName>
</protein>
<feature type="compositionally biased region" description="Low complexity" evidence="1">
    <location>
        <begin position="186"/>
        <end position="199"/>
    </location>
</feature>
<accession>A0A6A0AJJ4</accession>
<organism evidence="2 3">
    <name type="scientific">Haematococcus lacustris</name>
    <name type="common">Green alga</name>
    <name type="synonym">Haematococcus pluvialis</name>
    <dbReference type="NCBI Taxonomy" id="44745"/>
    <lineage>
        <taxon>Eukaryota</taxon>
        <taxon>Viridiplantae</taxon>
        <taxon>Chlorophyta</taxon>
        <taxon>core chlorophytes</taxon>
        <taxon>Chlorophyceae</taxon>
        <taxon>CS clade</taxon>
        <taxon>Chlamydomonadales</taxon>
        <taxon>Haematococcaceae</taxon>
        <taxon>Haematococcus</taxon>
    </lineage>
</organism>
<feature type="compositionally biased region" description="Low complexity" evidence="1">
    <location>
        <begin position="1"/>
        <end position="34"/>
    </location>
</feature>
<feature type="compositionally biased region" description="Gly residues" evidence="1">
    <location>
        <begin position="35"/>
        <end position="45"/>
    </location>
</feature>
<reference evidence="2 3" key="1">
    <citation type="submission" date="2020-02" db="EMBL/GenBank/DDBJ databases">
        <title>Draft genome sequence of Haematococcus lacustris strain NIES-144.</title>
        <authorList>
            <person name="Morimoto D."/>
            <person name="Nakagawa S."/>
            <person name="Yoshida T."/>
            <person name="Sawayama S."/>
        </authorList>
    </citation>
    <scope>NUCLEOTIDE SEQUENCE [LARGE SCALE GENOMIC DNA]</scope>
    <source>
        <strain evidence="2 3">NIES-144</strain>
    </source>
</reference>
<feature type="region of interest" description="Disordered" evidence="1">
    <location>
        <begin position="153"/>
        <end position="270"/>
    </location>
</feature>
<evidence type="ECO:0000313" key="3">
    <source>
        <dbReference type="Proteomes" id="UP000485058"/>
    </source>
</evidence>
<dbReference type="EMBL" id="BLLF01006180">
    <property type="protein sequence ID" value="GFH32037.1"/>
    <property type="molecule type" value="Genomic_DNA"/>
</dbReference>
<evidence type="ECO:0000313" key="2">
    <source>
        <dbReference type="EMBL" id="GFH32037.1"/>
    </source>
</evidence>
<keyword evidence="3" id="KW-1185">Reference proteome</keyword>
<proteinExistence type="predicted"/>
<feature type="compositionally biased region" description="Basic residues" evidence="1">
    <location>
        <begin position="207"/>
        <end position="216"/>
    </location>
</feature>
<evidence type="ECO:0000256" key="1">
    <source>
        <dbReference type="SAM" id="MobiDB-lite"/>
    </source>
</evidence>
<dbReference type="AlphaFoldDB" id="A0A6A0AJJ4"/>
<feature type="non-terminal residue" evidence="2">
    <location>
        <position position="291"/>
    </location>
</feature>
<gene>
    <name evidence="2" type="ORF">HaLaN_31187</name>
</gene>
<dbReference type="Proteomes" id="UP000485058">
    <property type="component" value="Unassembled WGS sequence"/>
</dbReference>
<feature type="compositionally biased region" description="Low complexity" evidence="1">
    <location>
        <begin position="73"/>
        <end position="95"/>
    </location>
</feature>
<feature type="region of interest" description="Disordered" evidence="1">
    <location>
        <begin position="1"/>
        <end position="45"/>
    </location>
</feature>
<feature type="region of interest" description="Disordered" evidence="1">
    <location>
        <begin position="73"/>
        <end position="128"/>
    </location>
</feature>